<organism evidence="7">
    <name type="scientific">Tetraodon nigroviridis</name>
    <name type="common">Spotted green pufferfish</name>
    <name type="synonym">Chelonodon nigroviridis</name>
    <dbReference type="NCBI Taxonomy" id="99883"/>
    <lineage>
        <taxon>Eukaryota</taxon>
        <taxon>Metazoa</taxon>
        <taxon>Chordata</taxon>
        <taxon>Craniata</taxon>
        <taxon>Vertebrata</taxon>
        <taxon>Euteleostomi</taxon>
        <taxon>Actinopterygii</taxon>
        <taxon>Neopterygii</taxon>
        <taxon>Teleostei</taxon>
        <taxon>Neoteleostei</taxon>
        <taxon>Acanthomorphata</taxon>
        <taxon>Eupercaria</taxon>
        <taxon>Tetraodontiformes</taxon>
        <taxon>Tetradontoidea</taxon>
        <taxon>Tetraodontidae</taxon>
        <taxon>Tetraodon</taxon>
    </lineage>
</organism>
<accession>Q4RBG7</accession>
<dbReference type="Pfam" id="PF02535">
    <property type="entry name" value="Zip"/>
    <property type="match status" value="1"/>
</dbReference>
<dbReference type="GO" id="GO:0005886">
    <property type="term" value="C:plasma membrane"/>
    <property type="evidence" value="ECO:0007669"/>
    <property type="project" value="TreeGrafter"/>
</dbReference>
<keyword evidence="5" id="KW-0472">Membrane</keyword>
<gene>
    <name evidence="7" type="ORF">GSTENG00038026001</name>
</gene>
<evidence type="ECO:0000313" key="7">
    <source>
        <dbReference type="EMBL" id="CAG14266.1"/>
    </source>
</evidence>
<dbReference type="GO" id="GO:0030003">
    <property type="term" value="P:intracellular monoatomic cation homeostasis"/>
    <property type="evidence" value="ECO:0007669"/>
    <property type="project" value="TreeGrafter"/>
</dbReference>
<dbReference type="GO" id="GO:0140410">
    <property type="term" value="F:monoatomic cation:bicarbonate symporter activity"/>
    <property type="evidence" value="ECO:0007669"/>
    <property type="project" value="TreeGrafter"/>
</dbReference>
<dbReference type="PANTHER" id="PTHR12191">
    <property type="entry name" value="SOLUTE CARRIER FAMILY 39"/>
    <property type="match status" value="1"/>
</dbReference>
<feature type="compositionally biased region" description="Low complexity" evidence="6">
    <location>
        <begin position="176"/>
        <end position="185"/>
    </location>
</feature>
<dbReference type="AlphaFoldDB" id="Q4RBG7"/>
<reference evidence="7" key="1">
    <citation type="journal article" date="2004" name="Nature">
        <title>Genome duplication in the teleost fish Tetraodon nigroviridis reveals the early vertebrate proto-karyotype.</title>
        <authorList>
            <person name="Jaillon O."/>
            <person name="Aury J.-M."/>
            <person name="Brunet F."/>
            <person name="Petit J.-L."/>
            <person name="Stange-Thomann N."/>
            <person name="Mauceli E."/>
            <person name="Bouneau L."/>
            <person name="Fischer C."/>
            <person name="Ozouf-Costaz C."/>
            <person name="Bernot A."/>
            <person name="Nicaud S."/>
            <person name="Jaffe D."/>
            <person name="Fisher S."/>
            <person name="Lutfalla G."/>
            <person name="Dossat C."/>
            <person name="Segurens B."/>
            <person name="Dasilva C."/>
            <person name="Salanoubat M."/>
            <person name="Levy M."/>
            <person name="Boudet N."/>
            <person name="Castellano S."/>
            <person name="Anthouard V."/>
            <person name="Jubin C."/>
            <person name="Castelli V."/>
            <person name="Katinka M."/>
            <person name="Vacherie B."/>
            <person name="Biemont C."/>
            <person name="Skalli Z."/>
            <person name="Cattolico L."/>
            <person name="Poulain J."/>
            <person name="De Berardinis V."/>
            <person name="Cruaud C."/>
            <person name="Duprat S."/>
            <person name="Brottier P."/>
            <person name="Coutanceau J.-P."/>
            <person name="Gouzy J."/>
            <person name="Parra G."/>
            <person name="Lardier G."/>
            <person name="Chapple C."/>
            <person name="McKernan K.J."/>
            <person name="McEwan P."/>
            <person name="Bosak S."/>
            <person name="Kellis M."/>
            <person name="Volff J.-N."/>
            <person name="Guigo R."/>
            <person name="Zody M.C."/>
            <person name="Mesirov J."/>
            <person name="Lindblad-Toh K."/>
            <person name="Birren B."/>
            <person name="Nusbaum C."/>
            <person name="Kahn D."/>
            <person name="Robinson-Rechavi M."/>
            <person name="Laudet V."/>
            <person name="Schachter V."/>
            <person name="Quetier F."/>
            <person name="Saurin W."/>
            <person name="Scarpelli C."/>
            <person name="Wincker P."/>
            <person name="Lander E.S."/>
            <person name="Weissenbach J."/>
            <person name="Roest Crollius H."/>
        </authorList>
    </citation>
    <scope>NUCLEOTIDE SEQUENCE [LARGE SCALE GENOMIC DNA]</scope>
</reference>
<evidence type="ECO:0000256" key="5">
    <source>
        <dbReference type="ARBA" id="ARBA00023136"/>
    </source>
</evidence>
<evidence type="ECO:0000256" key="4">
    <source>
        <dbReference type="ARBA" id="ARBA00022989"/>
    </source>
</evidence>
<dbReference type="InterPro" id="IPR050799">
    <property type="entry name" value="ZIP_Transporter"/>
</dbReference>
<dbReference type="GO" id="GO:0005385">
    <property type="term" value="F:zinc ion transmembrane transporter activity"/>
    <property type="evidence" value="ECO:0007669"/>
    <property type="project" value="TreeGrafter"/>
</dbReference>
<feature type="compositionally biased region" description="Low complexity" evidence="6">
    <location>
        <begin position="17"/>
        <end position="28"/>
    </location>
</feature>
<feature type="compositionally biased region" description="Basic and acidic residues" evidence="6">
    <location>
        <begin position="65"/>
        <end position="81"/>
    </location>
</feature>
<sequence length="269" mass="28345">GRQAAAQSAPKERGNRRGPAGRDAGARAGRQEGRPQQRPAAGGGRGAHGSPAGGGATRSRHTAARQREQATRSRDNRRPADTHSSAGTHRKRPSRPPTPPSARRRNPPSRAPHHNHPGGREQNQRGAGPRTANQPPRERPRGAPGTGKTRKPGGAAAPRRGGGGKGRRARRGSGRTGPRIPGRGRGSVSLLSLLARDVQVSGGVSCHWLRGTPVSSIKTVAWMVTLSDALHNFIHPLPIPPSFTVSIMTGFSTSIAMGCEEFPHELGVY</sequence>
<reference evidence="7" key="2">
    <citation type="submission" date="2004-02" db="EMBL/GenBank/DDBJ databases">
        <authorList>
            <consortium name="Genoscope"/>
            <consortium name="Whitehead Institute Centre for Genome Research"/>
        </authorList>
    </citation>
    <scope>NUCLEOTIDE SEQUENCE</scope>
</reference>
<comment type="similarity">
    <text evidence="2">Belongs to the ZIP transporter (TC 2.A.5) family.</text>
</comment>
<name>Q4RBG7_TETNG</name>
<dbReference type="InterPro" id="IPR003689">
    <property type="entry name" value="ZIP"/>
</dbReference>
<protein>
    <submittedName>
        <fullName evidence="7">(spotted green pufferfish) hypothetical protein</fullName>
    </submittedName>
</protein>
<evidence type="ECO:0000256" key="6">
    <source>
        <dbReference type="SAM" id="MobiDB-lite"/>
    </source>
</evidence>
<feature type="compositionally biased region" description="Basic residues" evidence="6">
    <location>
        <begin position="102"/>
        <end position="117"/>
    </location>
</feature>
<evidence type="ECO:0000256" key="1">
    <source>
        <dbReference type="ARBA" id="ARBA00004141"/>
    </source>
</evidence>
<comment type="subcellular location">
    <subcellularLocation>
        <location evidence="1">Membrane</location>
        <topology evidence="1">Multi-pass membrane protein</topology>
    </subcellularLocation>
</comment>
<feature type="non-terminal residue" evidence="7">
    <location>
        <position position="1"/>
    </location>
</feature>
<keyword evidence="3" id="KW-0812">Transmembrane</keyword>
<dbReference type="GO" id="GO:0071578">
    <property type="term" value="P:zinc ion import across plasma membrane"/>
    <property type="evidence" value="ECO:0007669"/>
    <property type="project" value="TreeGrafter"/>
</dbReference>
<dbReference type="KEGG" id="tng:GSTEN00038026G001"/>
<dbReference type="OrthoDB" id="200954at2759"/>
<feature type="region of interest" description="Disordered" evidence="6">
    <location>
        <begin position="1"/>
        <end position="185"/>
    </location>
</feature>
<keyword evidence="4" id="KW-1133">Transmembrane helix</keyword>
<comment type="caution">
    <text evidence="7">The sequence shown here is derived from an EMBL/GenBank/DDBJ whole genome shotgun (WGS) entry which is preliminary data.</text>
</comment>
<dbReference type="EMBL" id="CAAE01021490">
    <property type="protein sequence ID" value="CAG14266.1"/>
    <property type="molecule type" value="Genomic_DNA"/>
</dbReference>
<evidence type="ECO:0000256" key="2">
    <source>
        <dbReference type="ARBA" id="ARBA00006939"/>
    </source>
</evidence>
<feature type="compositionally biased region" description="Gly residues" evidence="6">
    <location>
        <begin position="41"/>
        <end position="56"/>
    </location>
</feature>
<evidence type="ECO:0000256" key="3">
    <source>
        <dbReference type="ARBA" id="ARBA00022692"/>
    </source>
</evidence>
<dbReference type="PANTHER" id="PTHR12191:SF2">
    <property type="entry name" value="METAL CATION SYMPORTER ZIP8"/>
    <property type="match status" value="1"/>
</dbReference>
<proteinExistence type="inferred from homology"/>